<comment type="caution">
    <text evidence="2">The sequence shown here is derived from an EMBL/GenBank/DDBJ whole genome shotgun (WGS) entry which is preliminary data.</text>
</comment>
<proteinExistence type="predicted"/>
<keyword evidence="1" id="KW-1133">Transmembrane helix</keyword>
<feature type="transmembrane region" description="Helical" evidence="1">
    <location>
        <begin position="131"/>
        <end position="150"/>
    </location>
</feature>
<keyword evidence="1" id="KW-0472">Membrane</keyword>
<name>A0AAD6YA30_9AGAR</name>
<feature type="transmembrane region" description="Helical" evidence="1">
    <location>
        <begin position="107"/>
        <end position="125"/>
    </location>
</feature>
<dbReference type="AlphaFoldDB" id="A0AAD6YA30"/>
<evidence type="ECO:0000313" key="2">
    <source>
        <dbReference type="EMBL" id="KAJ7201659.1"/>
    </source>
</evidence>
<protein>
    <submittedName>
        <fullName evidence="2">Uncharacterized protein</fullName>
    </submittedName>
</protein>
<feature type="transmembrane region" description="Helical" evidence="1">
    <location>
        <begin position="157"/>
        <end position="176"/>
    </location>
</feature>
<keyword evidence="3" id="KW-1185">Reference proteome</keyword>
<dbReference type="Proteomes" id="UP001219525">
    <property type="component" value="Unassembled WGS sequence"/>
</dbReference>
<sequence length="177" mass="17980">MARRIHGRRHGAYAGVGAGALGCTGAGTAQARHIRRARIREHSVGAGTGTAGAQGGAYAYTSTGITQAQRIRRGAYAGVGTGAYASTARGRAQARCVRRVRERRRGAYASAAWAGTYAYTGAGIGTSGTSVIFTSGIGTLLIGYGVILCFHTNLGCVQLASSIGTSGVVASVIFGMH</sequence>
<organism evidence="2 3">
    <name type="scientific">Mycena pura</name>
    <dbReference type="NCBI Taxonomy" id="153505"/>
    <lineage>
        <taxon>Eukaryota</taxon>
        <taxon>Fungi</taxon>
        <taxon>Dikarya</taxon>
        <taxon>Basidiomycota</taxon>
        <taxon>Agaricomycotina</taxon>
        <taxon>Agaricomycetes</taxon>
        <taxon>Agaricomycetidae</taxon>
        <taxon>Agaricales</taxon>
        <taxon>Marasmiineae</taxon>
        <taxon>Mycenaceae</taxon>
        <taxon>Mycena</taxon>
    </lineage>
</organism>
<reference evidence="2" key="1">
    <citation type="submission" date="2023-03" db="EMBL/GenBank/DDBJ databases">
        <title>Massive genome expansion in bonnet fungi (Mycena s.s.) driven by repeated elements and novel gene families across ecological guilds.</title>
        <authorList>
            <consortium name="Lawrence Berkeley National Laboratory"/>
            <person name="Harder C.B."/>
            <person name="Miyauchi S."/>
            <person name="Viragh M."/>
            <person name="Kuo A."/>
            <person name="Thoen E."/>
            <person name="Andreopoulos B."/>
            <person name="Lu D."/>
            <person name="Skrede I."/>
            <person name="Drula E."/>
            <person name="Henrissat B."/>
            <person name="Morin E."/>
            <person name="Kohler A."/>
            <person name="Barry K."/>
            <person name="LaButti K."/>
            <person name="Morin E."/>
            <person name="Salamov A."/>
            <person name="Lipzen A."/>
            <person name="Mereny Z."/>
            <person name="Hegedus B."/>
            <person name="Baldrian P."/>
            <person name="Stursova M."/>
            <person name="Weitz H."/>
            <person name="Taylor A."/>
            <person name="Grigoriev I.V."/>
            <person name="Nagy L.G."/>
            <person name="Martin F."/>
            <person name="Kauserud H."/>
        </authorList>
    </citation>
    <scope>NUCLEOTIDE SEQUENCE</scope>
    <source>
        <strain evidence="2">9144</strain>
    </source>
</reference>
<evidence type="ECO:0000313" key="3">
    <source>
        <dbReference type="Proteomes" id="UP001219525"/>
    </source>
</evidence>
<evidence type="ECO:0000256" key="1">
    <source>
        <dbReference type="SAM" id="Phobius"/>
    </source>
</evidence>
<keyword evidence="1" id="KW-0812">Transmembrane</keyword>
<dbReference type="EMBL" id="JARJCW010000058">
    <property type="protein sequence ID" value="KAJ7201659.1"/>
    <property type="molecule type" value="Genomic_DNA"/>
</dbReference>
<gene>
    <name evidence="2" type="ORF">GGX14DRAFT_571306</name>
</gene>
<accession>A0AAD6YA30</accession>
<dbReference type="PROSITE" id="PS51257">
    <property type="entry name" value="PROKAR_LIPOPROTEIN"/>
    <property type="match status" value="1"/>
</dbReference>